<evidence type="ECO:0000256" key="4">
    <source>
        <dbReference type="SAM" id="MobiDB-lite"/>
    </source>
</evidence>
<dbReference type="EMBL" id="JAVRRF010000006">
    <property type="protein sequence ID" value="KAK5064118.1"/>
    <property type="molecule type" value="Genomic_DNA"/>
</dbReference>
<accession>A0ABR0JHD6</accession>
<dbReference type="SMART" id="SM00668">
    <property type="entry name" value="CTLH"/>
    <property type="match status" value="1"/>
</dbReference>
<dbReference type="InterPro" id="IPR024964">
    <property type="entry name" value="CTLH/CRA"/>
</dbReference>
<dbReference type="SMART" id="SM00667">
    <property type="entry name" value="LisH"/>
    <property type="match status" value="1"/>
</dbReference>
<proteinExistence type="predicted"/>
<name>A0ABR0JHD6_9EURO</name>
<comment type="function">
    <text evidence="1">Involved in the proteasome-dependent degradation of fructose-1,6-bisphosphatase.</text>
</comment>
<dbReference type="PANTHER" id="PTHR13847:SF279">
    <property type="entry name" value="FAD DEPENDENT OXIDOREDUCTASE DOMAIN-CONTAINING PROTEIN-RELATED"/>
    <property type="match status" value="1"/>
</dbReference>
<evidence type="ECO:0000259" key="5">
    <source>
        <dbReference type="PROSITE" id="PS50897"/>
    </source>
</evidence>
<evidence type="ECO:0000313" key="7">
    <source>
        <dbReference type="Proteomes" id="UP001345691"/>
    </source>
</evidence>
<feature type="region of interest" description="Disordered" evidence="4">
    <location>
        <begin position="706"/>
        <end position="742"/>
    </location>
</feature>
<feature type="compositionally biased region" description="Basic and acidic residues" evidence="4">
    <location>
        <begin position="706"/>
        <end position="715"/>
    </location>
</feature>
<gene>
    <name evidence="6" type="ORF">LTR69_003887</name>
</gene>
<dbReference type="Gene3D" id="3.30.9.10">
    <property type="entry name" value="D-Amino Acid Oxidase, subunit A, domain 2"/>
    <property type="match status" value="1"/>
</dbReference>
<keyword evidence="7" id="KW-1185">Reference proteome</keyword>
<dbReference type="PANTHER" id="PTHR13847">
    <property type="entry name" value="SARCOSINE DEHYDROGENASE-RELATED"/>
    <property type="match status" value="1"/>
</dbReference>
<dbReference type="PROSITE" id="PS50897">
    <property type="entry name" value="CTLH"/>
    <property type="match status" value="1"/>
</dbReference>
<dbReference type="InterPro" id="IPR036188">
    <property type="entry name" value="FAD/NAD-bd_sf"/>
</dbReference>
<dbReference type="InterPro" id="IPR013144">
    <property type="entry name" value="CRA_dom"/>
</dbReference>
<dbReference type="SUPFAM" id="SSF51905">
    <property type="entry name" value="FAD/NAD(P)-binding domain"/>
    <property type="match status" value="1"/>
</dbReference>
<sequence length="742" mass="81226">MGSPHTEPMTSFWLSAAADLADHRTTETLPQEADVVIIGSGYSGAAAAFHLLGGANSGSRPSTVILEARQVCSGATGRNGGHLKPDTYWSAAESYKKYGAETALDLLNFESQQVMDVKQLVEKENIDCDFELTRAIDVITDQETANSVLRTHKEIRSKGFGFSDDLHVIADPNKAERVSGVKGAKIAVSFTAGSIWPYKMVTHLLRRSVEMGANIQTKTPVQKIARNADGRWRLTTSRGDLLAKKVIVASNAYTAALFPEFKEKIVPVRGVVCRITVPESAGRKPPHLNNTYAIRFDPEHFDYLIPRTDGSIVVGGADRCAIEKQSYWYGNTNDSELIPKTEDYFTGYMQRMFSGWEDSQAGISDIWSGVMGWSSDSMPFVGRLPGQPGIFVTAGFTGHGMPRILGCSKALAELVRSDGETDDLSEKYGLPRPYLLTRERLSSKGSDILSYGKKDSAEAAATAHPFERRVADTHISKTDVNNLIMDYLITEGYPSAAEKFATEANIRPSADSSCIQERVQIRDSIHRGDLQAAIEFINELNPELLDTDKKLHFSLLRLQLVELIRQSFASSDATLVGKAIEFAQNNLAPYAPLEQQFKNDLERAMALLIVPKDSWTKAASSSSSSQSTSQVQADFGALAELVDPSLRRKVAKDVNEAILQSQDQRREANIRYLVRARAWAEGLARDKKVDLPEFLSLGLDADELAKDSHNGHSGDTEMTENGGEDGAGGGDAELARYTNIAS</sequence>
<dbReference type="Gene3D" id="3.50.50.60">
    <property type="entry name" value="FAD/NAD(P)-binding domain"/>
    <property type="match status" value="1"/>
</dbReference>
<dbReference type="PROSITE" id="PS50896">
    <property type="entry name" value="LISH"/>
    <property type="match status" value="1"/>
</dbReference>
<evidence type="ECO:0000256" key="2">
    <source>
        <dbReference type="ARBA" id="ARBA00017917"/>
    </source>
</evidence>
<dbReference type="SMART" id="SM00757">
    <property type="entry name" value="CRA"/>
    <property type="match status" value="1"/>
</dbReference>
<protein>
    <recommendedName>
        <fullName evidence="3">Protein FYV10</fullName>
    </recommendedName>
    <alternativeName>
        <fullName evidence="2">Protein fyv10</fullName>
    </alternativeName>
</protein>
<reference evidence="6 7" key="1">
    <citation type="submission" date="2023-08" db="EMBL/GenBank/DDBJ databases">
        <title>Black Yeasts Isolated from many extreme environments.</title>
        <authorList>
            <person name="Coleine C."/>
            <person name="Stajich J.E."/>
            <person name="Selbmann L."/>
        </authorList>
    </citation>
    <scope>NUCLEOTIDE SEQUENCE [LARGE SCALE GENOMIC DNA]</scope>
    <source>
        <strain evidence="6 7">CCFEE 6328</strain>
    </source>
</reference>
<dbReference type="Proteomes" id="UP001345691">
    <property type="component" value="Unassembled WGS sequence"/>
</dbReference>
<dbReference type="InterPro" id="IPR006594">
    <property type="entry name" value="LisH"/>
</dbReference>
<comment type="caution">
    <text evidence="6">The sequence shown here is derived from an EMBL/GenBank/DDBJ whole genome shotgun (WGS) entry which is preliminary data.</text>
</comment>
<dbReference type="Pfam" id="PF10607">
    <property type="entry name" value="CTLH"/>
    <property type="match status" value="1"/>
</dbReference>
<feature type="domain" description="CTLH" evidence="5">
    <location>
        <begin position="515"/>
        <end position="571"/>
    </location>
</feature>
<evidence type="ECO:0000256" key="3">
    <source>
        <dbReference type="ARBA" id="ARBA00018741"/>
    </source>
</evidence>
<dbReference type="Pfam" id="PF01266">
    <property type="entry name" value="DAO"/>
    <property type="match status" value="1"/>
</dbReference>
<organism evidence="6 7">
    <name type="scientific">Exophiala sideris</name>
    <dbReference type="NCBI Taxonomy" id="1016849"/>
    <lineage>
        <taxon>Eukaryota</taxon>
        <taxon>Fungi</taxon>
        <taxon>Dikarya</taxon>
        <taxon>Ascomycota</taxon>
        <taxon>Pezizomycotina</taxon>
        <taxon>Eurotiomycetes</taxon>
        <taxon>Chaetothyriomycetidae</taxon>
        <taxon>Chaetothyriales</taxon>
        <taxon>Herpotrichiellaceae</taxon>
        <taxon>Exophiala</taxon>
    </lineage>
</organism>
<dbReference type="InterPro" id="IPR006595">
    <property type="entry name" value="CTLH_C"/>
</dbReference>
<evidence type="ECO:0000256" key="1">
    <source>
        <dbReference type="ARBA" id="ARBA00002343"/>
    </source>
</evidence>
<dbReference type="Pfam" id="PF08513">
    <property type="entry name" value="LisH"/>
    <property type="match status" value="1"/>
</dbReference>
<dbReference type="InterPro" id="IPR006076">
    <property type="entry name" value="FAD-dep_OxRdtase"/>
</dbReference>
<evidence type="ECO:0000313" key="6">
    <source>
        <dbReference type="EMBL" id="KAK5064118.1"/>
    </source>
</evidence>